<feature type="domain" description="Major facilitator superfamily (MFS) profile" evidence="13">
    <location>
        <begin position="481"/>
        <end position="941"/>
    </location>
</feature>
<dbReference type="GO" id="GO:0005366">
    <property type="term" value="F:myo-inositol:proton symporter activity"/>
    <property type="evidence" value="ECO:0007669"/>
    <property type="project" value="TreeGrafter"/>
</dbReference>
<dbReference type="PANTHER" id="PTHR48020">
    <property type="entry name" value="PROTON MYO-INOSITOL COTRANSPORTER"/>
    <property type="match status" value="1"/>
</dbReference>
<organism evidence="14 15">
    <name type="scientific">Fusarium flagelliforme</name>
    <dbReference type="NCBI Taxonomy" id="2675880"/>
    <lineage>
        <taxon>Eukaryota</taxon>
        <taxon>Fungi</taxon>
        <taxon>Dikarya</taxon>
        <taxon>Ascomycota</taxon>
        <taxon>Pezizomycotina</taxon>
        <taxon>Sordariomycetes</taxon>
        <taxon>Hypocreomycetidae</taxon>
        <taxon>Hypocreales</taxon>
        <taxon>Nectriaceae</taxon>
        <taxon>Fusarium</taxon>
        <taxon>Fusarium incarnatum-equiseti species complex</taxon>
    </lineage>
</organism>
<evidence type="ECO:0000256" key="4">
    <source>
        <dbReference type="ARBA" id="ARBA00022630"/>
    </source>
</evidence>
<keyword evidence="3" id="KW-0813">Transport</keyword>
<dbReference type="Gene3D" id="1.20.1250.20">
    <property type="entry name" value="MFS general substrate transporter like domains"/>
    <property type="match status" value="1"/>
</dbReference>
<keyword evidence="12" id="KW-0732">Signal</keyword>
<evidence type="ECO:0000313" key="15">
    <source>
        <dbReference type="Proteomes" id="UP000265631"/>
    </source>
</evidence>
<feature type="transmembrane region" description="Helical" evidence="11">
    <location>
        <begin position="805"/>
        <end position="828"/>
    </location>
</feature>
<dbReference type="InterPro" id="IPR036188">
    <property type="entry name" value="FAD/NAD-bd_sf"/>
</dbReference>
<feature type="transmembrane region" description="Helical" evidence="11">
    <location>
        <begin position="476"/>
        <end position="494"/>
    </location>
</feature>
<keyword evidence="15" id="KW-1185">Reference proteome</keyword>
<dbReference type="PRINTS" id="PR00171">
    <property type="entry name" value="SUGRTRNSPORT"/>
</dbReference>
<dbReference type="InterPro" id="IPR005829">
    <property type="entry name" value="Sugar_transporter_CS"/>
</dbReference>
<dbReference type="GO" id="GO:0016020">
    <property type="term" value="C:membrane"/>
    <property type="evidence" value="ECO:0007669"/>
    <property type="project" value="UniProtKB-SubCell"/>
</dbReference>
<dbReference type="InterPro" id="IPR003663">
    <property type="entry name" value="Sugar/inositol_transpt"/>
</dbReference>
<feature type="transmembrane region" description="Helical" evidence="11">
    <location>
        <begin position="741"/>
        <end position="770"/>
    </location>
</feature>
<keyword evidence="7 11" id="KW-1133">Transmembrane helix</keyword>
<dbReference type="InterPro" id="IPR002938">
    <property type="entry name" value="FAD-bd"/>
</dbReference>
<feature type="transmembrane region" description="Helical" evidence="11">
    <location>
        <begin position="919"/>
        <end position="937"/>
    </location>
</feature>
<dbReference type="PROSITE" id="PS00217">
    <property type="entry name" value="SUGAR_TRANSPORT_2"/>
    <property type="match status" value="1"/>
</dbReference>
<dbReference type="InterPro" id="IPR036259">
    <property type="entry name" value="MFS_trans_sf"/>
</dbReference>
<keyword evidence="9 11" id="KW-0472">Membrane</keyword>
<feature type="transmembrane region" description="Helical" evidence="11">
    <location>
        <begin position="522"/>
        <end position="543"/>
    </location>
</feature>
<feature type="transmembrane region" description="Helical" evidence="11">
    <location>
        <begin position="848"/>
        <end position="869"/>
    </location>
</feature>
<dbReference type="PANTHER" id="PTHR48020:SF12">
    <property type="entry name" value="PROTON MYO-INOSITOL COTRANSPORTER"/>
    <property type="match status" value="1"/>
</dbReference>
<feature type="transmembrane region" description="Helical" evidence="11">
    <location>
        <begin position="776"/>
        <end position="798"/>
    </location>
</feature>
<dbReference type="PROSITE" id="PS00216">
    <property type="entry name" value="SUGAR_TRANSPORT_1"/>
    <property type="match status" value="2"/>
</dbReference>
<keyword evidence="5 11" id="KW-0812">Transmembrane</keyword>
<feature type="transmembrane region" description="Helical" evidence="11">
    <location>
        <begin position="608"/>
        <end position="630"/>
    </location>
</feature>
<dbReference type="InterPro" id="IPR050814">
    <property type="entry name" value="Myo-inositol_Transporter"/>
</dbReference>
<evidence type="ECO:0000256" key="7">
    <source>
        <dbReference type="ARBA" id="ARBA00022989"/>
    </source>
</evidence>
<dbReference type="AlphaFoldDB" id="A0A395MXE4"/>
<feature type="transmembrane region" description="Helical" evidence="11">
    <location>
        <begin position="392"/>
        <end position="410"/>
    </location>
</feature>
<dbReference type="Pfam" id="PF01494">
    <property type="entry name" value="FAD_binding_3"/>
    <property type="match status" value="2"/>
</dbReference>
<evidence type="ECO:0000256" key="8">
    <source>
        <dbReference type="ARBA" id="ARBA00023002"/>
    </source>
</evidence>
<evidence type="ECO:0000259" key="13">
    <source>
        <dbReference type="PROSITE" id="PS50850"/>
    </source>
</evidence>
<evidence type="ECO:0000313" key="14">
    <source>
        <dbReference type="EMBL" id="RFN52591.1"/>
    </source>
</evidence>
<evidence type="ECO:0000256" key="9">
    <source>
        <dbReference type="ARBA" id="ARBA00023136"/>
    </source>
</evidence>
<evidence type="ECO:0000256" key="12">
    <source>
        <dbReference type="SAM" id="SignalP"/>
    </source>
</evidence>
<dbReference type="GO" id="GO:0016491">
    <property type="term" value="F:oxidoreductase activity"/>
    <property type="evidence" value="ECO:0007669"/>
    <property type="project" value="UniProtKB-KW"/>
</dbReference>
<proteinExistence type="inferred from homology"/>
<keyword evidence="6" id="KW-0274">FAD</keyword>
<dbReference type="NCBIfam" id="TIGR00879">
    <property type="entry name" value="SP"/>
    <property type="match status" value="1"/>
</dbReference>
<evidence type="ECO:0000256" key="11">
    <source>
        <dbReference type="SAM" id="Phobius"/>
    </source>
</evidence>
<evidence type="ECO:0000256" key="10">
    <source>
        <dbReference type="ARBA" id="ARBA00049119"/>
    </source>
</evidence>
<dbReference type="FunFam" id="1.20.1250.20:FF:000073">
    <property type="entry name" value="MFS myo-inositol transporter, putative"/>
    <property type="match status" value="1"/>
</dbReference>
<evidence type="ECO:0000256" key="3">
    <source>
        <dbReference type="ARBA" id="ARBA00022448"/>
    </source>
</evidence>
<evidence type="ECO:0000256" key="1">
    <source>
        <dbReference type="ARBA" id="ARBA00004141"/>
    </source>
</evidence>
<dbReference type="GO" id="GO:0071949">
    <property type="term" value="F:FAD binding"/>
    <property type="evidence" value="ECO:0007669"/>
    <property type="project" value="InterPro"/>
</dbReference>
<feature type="chain" id="PRO_5017254792" description="Major facilitator superfamily (MFS) profile domain-containing protein" evidence="12">
    <location>
        <begin position="28"/>
        <end position="959"/>
    </location>
</feature>
<name>A0A395MXE4_9HYPO</name>
<protein>
    <recommendedName>
        <fullName evidence="13">Major facilitator superfamily (MFS) profile domain-containing protein</fullName>
    </recommendedName>
</protein>
<keyword evidence="4" id="KW-0285">Flavoprotein</keyword>
<dbReference type="SUPFAM" id="SSF103473">
    <property type="entry name" value="MFS general substrate transporter"/>
    <property type="match status" value="1"/>
</dbReference>
<comment type="subcellular location">
    <subcellularLocation>
        <location evidence="1">Membrane</location>
        <topology evidence="1">Multi-pass membrane protein</topology>
    </subcellularLocation>
</comment>
<reference evidence="14 15" key="1">
    <citation type="journal article" date="2018" name="PLoS Pathog.">
        <title>Evolution of structural diversity of trichothecenes, a family of toxins produced by plant pathogenic and entomopathogenic fungi.</title>
        <authorList>
            <person name="Proctor R.H."/>
            <person name="McCormick S.P."/>
            <person name="Kim H.S."/>
            <person name="Cardoza R.E."/>
            <person name="Stanley A.M."/>
            <person name="Lindo L."/>
            <person name="Kelly A."/>
            <person name="Brown D.W."/>
            <person name="Lee T."/>
            <person name="Vaughan M.M."/>
            <person name="Alexander N.J."/>
            <person name="Busman M."/>
            <person name="Gutierrez S."/>
        </authorList>
    </citation>
    <scope>NUCLEOTIDE SEQUENCE [LARGE SCALE GENOMIC DNA]</scope>
    <source>
        <strain evidence="14 15">NRRL 13405</strain>
    </source>
</reference>
<evidence type="ECO:0000256" key="2">
    <source>
        <dbReference type="ARBA" id="ARBA00010992"/>
    </source>
</evidence>
<sequence length="959" mass="104984">MGNRKIAIIGAGPAGCLLARLLHLAGTEVTVFEGEAHSNFRSQGGTLDLHTATGLAALKEAQVFDEFLKHARYDGQYMAIVDKNLEYHLVKTAVGKYNKIEERPEIDRSSLREILSKSLPEGMIKWGYHLKKIEGRSLVFNHTTVNGFDLIVGADGAWSKVRKEIDPSLVPEFAGIGMHELEITDAENNAPDLYKLVNRGSIFASTDGNRTSIQQMGDGSLNIYCSFVTDNPDWYKPENCDYNPHDLKETTQTLLETKYKDWDPRLKQAIELSNGRCNPRSLHMLPVGSKWEHKQGLTLIGDAAHLMTPYAGEGVNLALDDAMRLAKIINEVADKDDQELDEAIKSFEEYMFERVGPVQQLTWDLLRDWMYTPGAPKTVMAKSMSRHVRHRLPWALQPVGVAAVHGYFFLKNMHLPRGIALRQSARTLRLLYRDTMDSSQAPLIAGHGDEEEELEYDSAQGSPIEAGKTGSGMPSVFVLALTFAAGISGLLFGYDTGVVSATLVSIGTSLSNRELTSMDKSIITSSTSLFALIISPFSSVLADRLGRKHVILYADILFIAGALLQAWSSTVPIMVAGRCIIGAGVGAASFVVPLYIAEVAPAAHRGRLVTLNIMFITLGQVIAYIVGWAFSTYGSQATGWRWMVGLGALPAIIQGGMIAFMPETPRWLVKVGRSSTAKEVIRRVNGDALQHNADAVIKEIELEVREEQEAQRLRDHQASSRWKWLGGWETLVSEGRNRRALAIACLLQGLQQLCGFNSLMYFSATIFTVIGFQSPTLTSMVVAVTNFLGTVAALGLVDRIGRRRVLLYSIPFMMVGLLMSAYGFSFLSLAAGVNTAPEEPPATAGHEMAALTILVSIMVYVAAYALGLGNVPWMQSELFPLAVRSLGSGVATATSWAANFVVGLTFLPLMDLLSPSWTFVLYAIICGGGYFLVWRIYPETAGLSLEEATALLDDGWGVR</sequence>
<dbReference type="SUPFAM" id="SSF51905">
    <property type="entry name" value="FAD/NAD(P)-binding domain"/>
    <property type="match status" value="1"/>
</dbReference>
<dbReference type="Proteomes" id="UP000265631">
    <property type="component" value="Unassembled WGS sequence"/>
</dbReference>
<dbReference type="InterPro" id="IPR020846">
    <property type="entry name" value="MFS_dom"/>
</dbReference>
<gene>
    <name evidence="14" type="ORF">FIE12Z_3174</name>
</gene>
<feature type="transmembrane region" description="Helical" evidence="11">
    <location>
        <begin position="550"/>
        <end position="567"/>
    </location>
</feature>
<evidence type="ECO:0000256" key="5">
    <source>
        <dbReference type="ARBA" id="ARBA00022692"/>
    </source>
</evidence>
<evidence type="ECO:0000256" key="6">
    <source>
        <dbReference type="ARBA" id="ARBA00022827"/>
    </source>
</evidence>
<dbReference type="GO" id="GO:1904679">
    <property type="term" value="P:myo-inositol import across plasma membrane"/>
    <property type="evidence" value="ECO:0007669"/>
    <property type="project" value="TreeGrafter"/>
</dbReference>
<dbReference type="EMBL" id="PXXK01000065">
    <property type="protein sequence ID" value="RFN52591.1"/>
    <property type="molecule type" value="Genomic_DNA"/>
</dbReference>
<comment type="caution">
    <text evidence="14">The sequence shown here is derived from an EMBL/GenBank/DDBJ whole genome shotgun (WGS) entry which is preliminary data.</text>
</comment>
<feature type="transmembrane region" description="Helical" evidence="11">
    <location>
        <begin position="642"/>
        <end position="660"/>
    </location>
</feature>
<feature type="signal peptide" evidence="12">
    <location>
        <begin position="1"/>
        <end position="27"/>
    </location>
</feature>
<accession>A0A395MXE4</accession>
<comment type="catalytic activity">
    <reaction evidence="10">
        <text>myo-inositol(out) + H(+)(out) = myo-inositol(in) + H(+)(in)</text>
        <dbReference type="Rhea" id="RHEA:60364"/>
        <dbReference type="ChEBI" id="CHEBI:15378"/>
        <dbReference type="ChEBI" id="CHEBI:17268"/>
    </reaction>
</comment>
<dbReference type="Gene3D" id="3.50.50.60">
    <property type="entry name" value="FAD/NAD(P)-binding domain"/>
    <property type="match status" value="1"/>
</dbReference>
<dbReference type="PROSITE" id="PS50850">
    <property type="entry name" value="MFS"/>
    <property type="match status" value="1"/>
</dbReference>
<dbReference type="Pfam" id="PF00083">
    <property type="entry name" value="Sugar_tr"/>
    <property type="match status" value="1"/>
</dbReference>
<feature type="transmembrane region" description="Helical" evidence="11">
    <location>
        <begin position="573"/>
        <end position="596"/>
    </location>
</feature>
<dbReference type="InterPro" id="IPR005828">
    <property type="entry name" value="MFS_sugar_transport-like"/>
</dbReference>
<keyword evidence="8" id="KW-0560">Oxidoreductase</keyword>
<comment type="similarity">
    <text evidence="2">Belongs to the major facilitator superfamily. Sugar transporter (TC 2.A.1.1) family.</text>
</comment>
<feature type="transmembrane region" description="Helical" evidence="11">
    <location>
        <begin position="881"/>
        <end position="907"/>
    </location>
</feature>